<organism evidence="9 10">
    <name type="scientific">Bathymodiolus azoricus thioautotrophic gill symbiont</name>
    <dbReference type="NCBI Taxonomy" id="235205"/>
    <lineage>
        <taxon>Bacteria</taxon>
        <taxon>Pseudomonadati</taxon>
        <taxon>Pseudomonadota</taxon>
        <taxon>Gammaproteobacteria</taxon>
        <taxon>sulfur-oxidizing symbionts</taxon>
    </lineage>
</organism>
<gene>
    <name evidence="9" type="ORF">BAZSYMA_ACONTIG00017_0</name>
</gene>
<protein>
    <submittedName>
        <fullName evidence="9">Ubiquinone biosynthesis hydroxylase,UbiH/UbiF/VisC/COQ6 family</fullName>
    </submittedName>
</protein>
<evidence type="ECO:0000256" key="5">
    <source>
        <dbReference type="ARBA" id="ARBA00022827"/>
    </source>
</evidence>
<dbReference type="PRINTS" id="PR00420">
    <property type="entry name" value="RNGMNOXGNASE"/>
</dbReference>
<dbReference type="AlphaFoldDB" id="A0A1H6KJ84"/>
<dbReference type="PANTHER" id="PTHR43876">
    <property type="entry name" value="UBIQUINONE BIOSYNTHESIS MONOOXYGENASE COQ6, MITOCHONDRIAL"/>
    <property type="match status" value="1"/>
</dbReference>
<dbReference type="InterPro" id="IPR036188">
    <property type="entry name" value="FAD/NAD-bd_sf"/>
</dbReference>
<dbReference type="GO" id="GO:0004497">
    <property type="term" value="F:monooxygenase activity"/>
    <property type="evidence" value="ECO:0007669"/>
    <property type="project" value="UniProtKB-KW"/>
</dbReference>
<dbReference type="GO" id="GO:0006744">
    <property type="term" value="P:ubiquinone biosynthetic process"/>
    <property type="evidence" value="ECO:0007669"/>
    <property type="project" value="UniProtKB-UniPathway"/>
</dbReference>
<dbReference type="InterPro" id="IPR010971">
    <property type="entry name" value="UbiH/COQ6"/>
</dbReference>
<dbReference type="SUPFAM" id="SSF51905">
    <property type="entry name" value="FAD/NAD(P)-binding domain"/>
    <property type="match status" value="1"/>
</dbReference>
<sequence length="406" mass="44775">MQTNYDIVIIGGGPAGLSFACSMIDTNAQILVVEKANIDAISKPKPDGREIALTHLSLGILKKLGVWDLVEQKEVSLLKEAKVFDGDSASLLNFRSETSGIEALGYLVPNYQLRQALYRRVQQAENITVMTDALVEDVASHESHSDVLFADGKTIVAKLVIAADSRFSNIRRKVGIPSTMKDFSKVMIVTTMKHEKSHNNIALECFDYGQTLALLPMVGNESSVVLTLETQNSKAMLALSEEDFNAKMTQDFRNELGQMMQVGERHSYPLVGVHAKTFIAKRFALVGDAAVGMHPVTAHGFNLGLRGQNILATLVKEALMHGQDIGAQSLLKRFENKQIHLSKVMFFGTNGVVALFTNDSPMAKQIRRFVLNFAEHFPPIKRLITNHLTEASKSAFPTLKKVLTHK</sequence>
<reference evidence="10" key="1">
    <citation type="submission" date="2016-06" db="EMBL/GenBank/DDBJ databases">
        <authorList>
            <person name="Petersen J."/>
            <person name="Sayavedra L."/>
        </authorList>
    </citation>
    <scope>NUCLEOTIDE SEQUENCE [LARGE SCALE GENOMIC DNA]</scope>
    <source>
        <strain evidence="10">BazSymA</strain>
    </source>
</reference>
<dbReference type="UniPathway" id="UPA00232"/>
<evidence type="ECO:0000313" key="10">
    <source>
        <dbReference type="Proteomes" id="UP000198988"/>
    </source>
</evidence>
<comment type="similarity">
    <text evidence="3">Belongs to the UbiH/COQ6 family.</text>
</comment>
<proteinExistence type="inferred from homology"/>
<dbReference type="Proteomes" id="UP000198988">
    <property type="component" value="Unassembled WGS sequence"/>
</dbReference>
<evidence type="ECO:0000256" key="3">
    <source>
        <dbReference type="ARBA" id="ARBA00005349"/>
    </source>
</evidence>
<dbReference type="GO" id="GO:0071949">
    <property type="term" value="F:FAD binding"/>
    <property type="evidence" value="ECO:0007669"/>
    <property type="project" value="InterPro"/>
</dbReference>
<keyword evidence="5" id="KW-0274">FAD</keyword>
<dbReference type="Pfam" id="PF01494">
    <property type="entry name" value="FAD_binding_3"/>
    <property type="match status" value="1"/>
</dbReference>
<comment type="pathway">
    <text evidence="2">Cofactor biosynthesis; ubiquinone biosynthesis.</text>
</comment>
<dbReference type="InterPro" id="IPR002938">
    <property type="entry name" value="FAD-bd"/>
</dbReference>
<dbReference type="NCBIfam" id="NF006593">
    <property type="entry name" value="PRK09126.1"/>
    <property type="match status" value="1"/>
</dbReference>
<evidence type="ECO:0000256" key="7">
    <source>
        <dbReference type="ARBA" id="ARBA00023033"/>
    </source>
</evidence>
<dbReference type="RefSeq" id="WP_090715431.1">
    <property type="nucleotide sequence ID" value="NZ_CAESAP020000376.1"/>
</dbReference>
<dbReference type="NCBIfam" id="TIGR01988">
    <property type="entry name" value="Ubi-OHases"/>
    <property type="match status" value="1"/>
</dbReference>
<dbReference type="EMBL" id="CDSC02000142">
    <property type="protein sequence ID" value="SEH72812.1"/>
    <property type="molecule type" value="Genomic_DNA"/>
</dbReference>
<dbReference type="PANTHER" id="PTHR43876:SF25">
    <property type="entry name" value="MONOOXYGENASE NMA2164"/>
    <property type="match status" value="1"/>
</dbReference>
<feature type="domain" description="FAD-binding" evidence="8">
    <location>
        <begin position="5"/>
        <end position="319"/>
    </location>
</feature>
<evidence type="ECO:0000256" key="4">
    <source>
        <dbReference type="ARBA" id="ARBA00022630"/>
    </source>
</evidence>
<dbReference type="Gene3D" id="3.50.50.60">
    <property type="entry name" value="FAD/NAD(P)-binding domain"/>
    <property type="match status" value="2"/>
</dbReference>
<accession>A0A1H6KJ84</accession>
<dbReference type="GO" id="GO:0016705">
    <property type="term" value="F:oxidoreductase activity, acting on paired donors, with incorporation or reduction of molecular oxygen"/>
    <property type="evidence" value="ECO:0007669"/>
    <property type="project" value="InterPro"/>
</dbReference>
<dbReference type="InterPro" id="IPR051205">
    <property type="entry name" value="UbiH/COQ6_monooxygenase"/>
</dbReference>
<evidence type="ECO:0000256" key="6">
    <source>
        <dbReference type="ARBA" id="ARBA00023002"/>
    </source>
</evidence>
<evidence type="ECO:0000313" key="9">
    <source>
        <dbReference type="EMBL" id="SEH72812.1"/>
    </source>
</evidence>
<name>A0A1H6KJ84_9GAMM</name>
<keyword evidence="4" id="KW-0285">Flavoprotein</keyword>
<evidence type="ECO:0000256" key="1">
    <source>
        <dbReference type="ARBA" id="ARBA00001974"/>
    </source>
</evidence>
<evidence type="ECO:0000256" key="2">
    <source>
        <dbReference type="ARBA" id="ARBA00004749"/>
    </source>
</evidence>
<comment type="cofactor">
    <cofactor evidence="1">
        <name>FAD</name>
        <dbReference type="ChEBI" id="CHEBI:57692"/>
    </cofactor>
</comment>
<dbReference type="OrthoDB" id="9769565at2"/>
<evidence type="ECO:0000259" key="8">
    <source>
        <dbReference type="Pfam" id="PF01494"/>
    </source>
</evidence>
<keyword evidence="6" id="KW-0560">Oxidoreductase</keyword>
<keyword evidence="7" id="KW-0503">Monooxygenase</keyword>
<keyword evidence="9" id="KW-0830">Ubiquinone</keyword>